<gene>
    <name evidence="1" type="ORF">SNAT2548_LOCUS17103</name>
</gene>
<comment type="caution">
    <text evidence="1">The sequence shown here is derived from an EMBL/GenBank/DDBJ whole genome shotgun (WGS) entry which is preliminary data.</text>
</comment>
<evidence type="ECO:0000313" key="1">
    <source>
        <dbReference type="EMBL" id="CAE7326696.1"/>
    </source>
</evidence>
<proteinExistence type="predicted"/>
<keyword evidence="2" id="KW-1185">Reference proteome</keyword>
<dbReference type="Proteomes" id="UP000604046">
    <property type="component" value="Unassembled WGS sequence"/>
</dbReference>
<dbReference type="EMBL" id="CAJNDS010002101">
    <property type="protein sequence ID" value="CAE7326696.1"/>
    <property type="molecule type" value="Genomic_DNA"/>
</dbReference>
<accession>A0A812P304</accession>
<sequence length="205" mass="22286">MGCGASTSTVRSFRCPGVTEVTAVPFHDLAKPPQQPADVTPASAAPSTRKLFQRKEATWASVGASTADVEDHVARESWSSWDSRHWKEEDNFHVPDALWDPIPSTNWIRYGLTKTRNQRTAGTFLHRQIAVCTSATSELSTGSGVTWSPRRGYFRSSLPPLAGSSLLKASVSSLDAVHVRKGGLIKPQATCRVQSNSEQNLPSNP</sequence>
<reference evidence="1" key="1">
    <citation type="submission" date="2021-02" db="EMBL/GenBank/DDBJ databases">
        <authorList>
            <person name="Dougan E. K."/>
            <person name="Rhodes N."/>
            <person name="Thang M."/>
            <person name="Chan C."/>
        </authorList>
    </citation>
    <scope>NUCLEOTIDE SEQUENCE</scope>
</reference>
<protein>
    <submittedName>
        <fullName evidence="1">Uncharacterized protein</fullName>
    </submittedName>
</protein>
<dbReference type="AlphaFoldDB" id="A0A812P304"/>
<organism evidence="1 2">
    <name type="scientific">Symbiodinium natans</name>
    <dbReference type="NCBI Taxonomy" id="878477"/>
    <lineage>
        <taxon>Eukaryota</taxon>
        <taxon>Sar</taxon>
        <taxon>Alveolata</taxon>
        <taxon>Dinophyceae</taxon>
        <taxon>Suessiales</taxon>
        <taxon>Symbiodiniaceae</taxon>
        <taxon>Symbiodinium</taxon>
    </lineage>
</organism>
<name>A0A812P304_9DINO</name>
<evidence type="ECO:0000313" key="2">
    <source>
        <dbReference type="Proteomes" id="UP000604046"/>
    </source>
</evidence>